<keyword evidence="2" id="KW-0229">DNA integration</keyword>
<evidence type="ECO:0000256" key="3">
    <source>
        <dbReference type="ARBA" id="ARBA00023172"/>
    </source>
</evidence>
<dbReference type="Proteomes" id="UP000648182">
    <property type="component" value="Unassembled WGS sequence"/>
</dbReference>
<dbReference type="InterPro" id="IPR050090">
    <property type="entry name" value="Tyrosine_recombinase_XerCD"/>
</dbReference>
<dbReference type="InterPro" id="IPR002104">
    <property type="entry name" value="Integrase_catalytic"/>
</dbReference>
<evidence type="ECO:0000313" key="6">
    <source>
        <dbReference type="Proteomes" id="UP000648182"/>
    </source>
</evidence>
<dbReference type="Gene3D" id="1.10.443.10">
    <property type="entry name" value="Intergrase catalytic core"/>
    <property type="match status" value="1"/>
</dbReference>
<reference evidence="5 6" key="1">
    <citation type="submission" date="2020-08" db="EMBL/GenBank/DDBJ databases">
        <title>A Genomic Blueprint of the Chicken Gut Microbiome.</title>
        <authorList>
            <person name="Gilroy R."/>
            <person name="Ravi A."/>
            <person name="Getino M."/>
            <person name="Pursley I."/>
            <person name="Horton D.L."/>
            <person name="Alikhan N.-F."/>
            <person name="Baker D."/>
            <person name="Gharbi K."/>
            <person name="Hall N."/>
            <person name="Watson M."/>
            <person name="Adriaenssens E.M."/>
            <person name="Foster-Nyarko E."/>
            <person name="Jarju S."/>
            <person name="Secka A."/>
            <person name="Antonio M."/>
            <person name="Oren A."/>
            <person name="Chaudhuri R."/>
            <person name="La Ragione R.M."/>
            <person name="Hildebrand F."/>
            <person name="Pallen M.J."/>
        </authorList>
    </citation>
    <scope>NUCLEOTIDE SEQUENCE [LARGE SCALE GENOMIC DNA]</scope>
    <source>
        <strain evidence="5 6">Sa1BUA2</strain>
    </source>
</reference>
<comment type="caution">
    <text evidence="5">The sequence shown here is derived from an EMBL/GenBank/DDBJ whole genome shotgun (WGS) entry which is preliminary data.</text>
</comment>
<evidence type="ECO:0000256" key="2">
    <source>
        <dbReference type="ARBA" id="ARBA00022908"/>
    </source>
</evidence>
<keyword evidence="3" id="KW-0233">DNA recombination</keyword>
<dbReference type="InterPro" id="IPR011010">
    <property type="entry name" value="DNA_brk_join_enz"/>
</dbReference>
<dbReference type="InterPro" id="IPR013762">
    <property type="entry name" value="Integrase-like_cat_sf"/>
</dbReference>
<dbReference type="Pfam" id="PF00589">
    <property type="entry name" value="Phage_integrase"/>
    <property type="match status" value="1"/>
</dbReference>
<dbReference type="PANTHER" id="PTHR30349:SF77">
    <property type="entry name" value="TYROSINE RECOMBINASE XERC"/>
    <property type="match status" value="1"/>
</dbReference>
<dbReference type="PANTHER" id="PTHR30349">
    <property type="entry name" value="PHAGE INTEGRASE-RELATED"/>
    <property type="match status" value="1"/>
</dbReference>
<feature type="domain" description="Tyr recombinase" evidence="4">
    <location>
        <begin position="195"/>
        <end position="438"/>
    </location>
</feature>
<gene>
    <name evidence="5" type="ORF">H9631_18565</name>
</gene>
<organism evidence="5 6">
    <name type="scientific">Bacillus norwichensis</name>
    <dbReference type="NCBI Taxonomy" id="2762217"/>
    <lineage>
        <taxon>Bacteria</taxon>
        <taxon>Bacillati</taxon>
        <taxon>Bacillota</taxon>
        <taxon>Bacilli</taxon>
        <taxon>Bacillales</taxon>
        <taxon>Bacillaceae</taxon>
        <taxon>Bacillus</taxon>
    </lineage>
</organism>
<proteinExistence type="predicted"/>
<protein>
    <submittedName>
        <fullName evidence="5">Site-specific integrase</fullName>
    </submittedName>
</protein>
<evidence type="ECO:0000259" key="4">
    <source>
        <dbReference type="PROSITE" id="PS51898"/>
    </source>
</evidence>
<keyword evidence="6" id="KW-1185">Reference proteome</keyword>
<dbReference type="PROSITE" id="PS51898">
    <property type="entry name" value="TYR_RECOMBINASE"/>
    <property type="match status" value="1"/>
</dbReference>
<evidence type="ECO:0000313" key="5">
    <source>
        <dbReference type="EMBL" id="MBD8007070.1"/>
    </source>
</evidence>
<dbReference type="CDD" id="cd00397">
    <property type="entry name" value="DNA_BRE_C"/>
    <property type="match status" value="1"/>
</dbReference>
<dbReference type="EMBL" id="JACSPV010000046">
    <property type="protein sequence ID" value="MBD8007070.1"/>
    <property type="molecule type" value="Genomic_DNA"/>
</dbReference>
<evidence type="ECO:0000256" key="1">
    <source>
        <dbReference type="ARBA" id="ARBA00004496"/>
    </source>
</evidence>
<name>A0ABR8VQN6_9BACI</name>
<dbReference type="SUPFAM" id="SSF56349">
    <property type="entry name" value="DNA breaking-rejoining enzymes"/>
    <property type="match status" value="1"/>
</dbReference>
<sequence>MEVIILMKKIKELKNTSTTAYLVTLDGDNIKTVNLQIITKKRNSNKYLLLISSNGKPIQEVFYFINFICQYDSFNARLQSAQALKLLYSFSEIVPKDISQFTKKEFADFSRFILGQSINGLQETWQLKTSRSINTHNVYMATIRKYYAHLGLTDKSIFESTVVGIDKSTFGLFGHTEKRKENKYNSSISRKRIDKVPKFITLEEYKAIKLNLESNPTLLNLRNEVIIDLMYLKGLRLGEVLGLTLEDIKEHADYENAGVIIIRNRLSDQPHQFAKNSIHPTSKNDYKTAIYRERGVQKIVIPVGLKNKIDNYIFKSRDLFNISDKVISNMLQNSIADSIDSNEKNYYLFLSKNGSPLTSSGWNDWLRKFFKKLSIHTDKISKKTNLSHRFRHGYAMYLINELNLTLEEVSRYMRHKSITSTYVYYNPTEDEIMDGTLMIEQKMNQALTEGDGIIEEN</sequence>
<comment type="subcellular location">
    <subcellularLocation>
        <location evidence="1">Cytoplasm</location>
    </subcellularLocation>
</comment>
<accession>A0ABR8VQN6</accession>